<accession>A0A0A1TUH4</accession>
<reference evidence="1 2" key="1">
    <citation type="submission" date="2012-10" db="EMBL/GenBank/DDBJ databases">
        <authorList>
            <person name="Zafar N."/>
            <person name="Inman J."/>
            <person name="Hall N."/>
            <person name="Lorenzi H."/>
            <person name="Caler E."/>
        </authorList>
    </citation>
    <scope>NUCLEOTIDE SEQUENCE [LARGE SCALE GENOMIC DNA]</scope>
    <source>
        <strain evidence="1 2">IP1</strain>
    </source>
</reference>
<protein>
    <submittedName>
        <fullName evidence="1">Uncharacterized protein</fullName>
    </submittedName>
</protein>
<proteinExistence type="predicted"/>
<gene>
    <name evidence="1" type="ORF">EIN_468460</name>
</gene>
<dbReference type="EMBL" id="KB207240">
    <property type="protein sequence ID" value="ELP83702.1"/>
    <property type="molecule type" value="Genomic_DNA"/>
</dbReference>
<name>A0A0A1TUH4_ENTIV</name>
<dbReference type="RefSeq" id="XP_004183048.1">
    <property type="nucleotide sequence ID" value="XM_004183000.1"/>
</dbReference>
<dbReference type="Proteomes" id="UP000014680">
    <property type="component" value="Unassembled WGS sequence"/>
</dbReference>
<evidence type="ECO:0000313" key="2">
    <source>
        <dbReference type="Proteomes" id="UP000014680"/>
    </source>
</evidence>
<organism evidence="1 2">
    <name type="scientific">Entamoeba invadens IP1</name>
    <dbReference type="NCBI Taxonomy" id="370355"/>
    <lineage>
        <taxon>Eukaryota</taxon>
        <taxon>Amoebozoa</taxon>
        <taxon>Evosea</taxon>
        <taxon>Archamoebae</taxon>
        <taxon>Mastigamoebida</taxon>
        <taxon>Entamoebidae</taxon>
        <taxon>Entamoeba</taxon>
    </lineage>
</organism>
<sequence>MQTFITFLNKLFHPTDKNQKKQSKAKERPKGIQSNIRLLISPSSLEGTPSTKQSSEDINLFIELLEKHRDFFEELERQYYLDYWTIQSTFVLLENNHLDQKSDKFSVNNLCSALLLVWDYFEDDYSLPDRVYRYFGKVLYPSLTKAAQKKNISKAKTVFFVSNLSCQIVVPKIEIEYIKKELNIHFVLGERSAYEMSCLSSNLLS</sequence>
<dbReference type="OMA" id="SAYEMSC"/>
<dbReference type="KEGG" id="eiv:EIN_468460"/>
<dbReference type="AlphaFoldDB" id="A0A0A1TUH4"/>
<evidence type="ECO:0000313" key="1">
    <source>
        <dbReference type="EMBL" id="ELP83702.1"/>
    </source>
</evidence>
<dbReference type="VEuPathDB" id="AmoebaDB:EIN_468460"/>
<keyword evidence="2" id="KW-1185">Reference proteome</keyword>
<dbReference type="GeneID" id="14882740"/>